<dbReference type="InterPro" id="IPR000515">
    <property type="entry name" value="MetI-like"/>
</dbReference>
<dbReference type="GO" id="GO:0055085">
    <property type="term" value="P:transmembrane transport"/>
    <property type="evidence" value="ECO:0007669"/>
    <property type="project" value="InterPro"/>
</dbReference>
<evidence type="ECO:0000256" key="2">
    <source>
        <dbReference type="ARBA" id="ARBA00022448"/>
    </source>
</evidence>
<dbReference type="Proteomes" id="UP000310719">
    <property type="component" value="Chromosome"/>
</dbReference>
<dbReference type="Gene3D" id="1.10.3720.10">
    <property type="entry name" value="MetI-like"/>
    <property type="match status" value="1"/>
</dbReference>
<evidence type="ECO:0000256" key="4">
    <source>
        <dbReference type="ARBA" id="ARBA00022519"/>
    </source>
</evidence>
<keyword evidence="3" id="KW-1003">Cell membrane</keyword>
<dbReference type="PANTHER" id="PTHR43386:SF5">
    <property type="entry name" value="PUTRESCINE EXPORT SYSTEM PERMEASE PROTEIN SAPC"/>
    <property type="match status" value="1"/>
</dbReference>
<protein>
    <submittedName>
        <fullName evidence="9">Peptide transport system permease protein sapC</fullName>
    </submittedName>
</protein>
<sequence>MVTLAATLCGLVLGIVAGSTHGLRSAVTNHILDTLLSIPSLLLAIIVVAFSGPHLTHAMVCGVGWRCCRAWCARSIAWFTMSWKKEYVVAARLDGATHLKYSVVRGAA</sequence>
<organism evidence="9 10">
    <name type="scientific">Leclercia adecarboxylata</name>
    <dbReference type="NCBI Taxonomy" id="83655"/>
    <lineage>
        <taxon>Bacteria</taxon>
        <taxon>Pseudomonadati</taxon>
        <taxon>Pseudomonadota</taxon>
        <taxon>Gammaproteobacteria</taxon>
        <taxon>Enterobacterales</taxon>
        <taxon>Enterobacteriaceae</taxon>
        <taxon>Leclercia</taxon>
    </lineage>
</organism>
<dbReference type="CDD" id="cd06261">
    <property type="entry name" value="TM_PBP2"/>
    <property type="match status" value="1"/>
</dbReference>
<name>A0A4U9HWL9_9ENTR</name>
<evidence type="ECO:0000256" key="3">
    <source>
        <dbReference type="ARBA" id="ARBA00022475"/>
    </source>
</evidence>
<keyword evidence="5" id="KW-0812">Transmembrane</keyword>
<keyword evidence="6" id="KW-1133">Transmembrane helix</keyword>
<evidence type="ECO:0000256" key="8">
    <source>
        <dbReference type="ARBA" id="ARBA00024202"/>
    </source>
</evidence>
<evidence type="ECO:0000313" key="9">
    <source>
        <dbReference type="EMBL" id="VTP69088.1"/>
    </source>
</evidence>
<keyword evidence="7" id="KW-0472">Membrane</keyword>
<dbReference type="SUPFAM" id="SSF161098">
    <property type="entry name" value="MetI-like"/>
    <property type="match status" value="1"/>
</dbReference>
<accession>A0A4U9HWL9</accession>
<evidence type="ECO:0000256" key="5">
    <source>
        <dbReference type="ARBA" id="ARBA00022692"/>
    </source>
</evidence>
<dbReference type="GO" id="GO:0005886">
    <property type="term" value="C:plasma membrane"/>
    <property type="evidence" value="ECO:0007669"/>
    <property type="project" value="UniProtKB-SubCell"/>
</dbReference>
<comment type="similarity">
    <text evidence="8">Belongs to the binding-protein-dependent transport system permease family. OppBC subfamily.</text>
</comment>
<dbReference type="InterPro" id="IPR050366">
    <property type="entry name" value="BP-dependent_transpt_permease"/>
</dbReference>
<evidence type="ECO:0000256" key="1">
    <source>
        <dbReference type="ARBA" id="ARBA00004429"/>
    </source>
</evidence>
<evidence type="ECO:0000256" key="6">
    <source>
        <dbReference type="ARBA" id="ARBA00022989"/>
    </source>
</evidence>
<dbReference type="AlphaFoldDB" id="A0A4U9HWL9"/>
<evidence type="ECO:0000256" key="7">
    <source>
        <dbReference type="ARBA" id="ARBA00023136"/>
    </source>
</evidence>
<keyword evidence="4" id="KW-0997">Cell inner membrane</keyword>
<dbReference type="InterPro" id="IPR035906">
    <property type="entry name" value="MetI-like_sf"/>
</dbReference>
<dbReference type="EMBL" id="LR590464">
    <property type="protein sequence ID" value="VTP69088.1"/>
    <property type="molecule type" value="Genomic_DNA"/>
</dbReference>
<comment type="subcellular location">
    <subcellularLocation>
        <location evidence="1">Cell inner membrane</location>
        <topology evidence="1">Multi-pass membrane protein</topology>
    </subcellularLocation>
</comment>
<gene>
    <name evidence="9" type="primary">sapC_1</name>
    <name evidence="9" type="ORF">NCTC13032_03979</name>
</gene>
<evidence type="ECO:0000313" key="10">
    <source>
        <dbReference type="Proteomes" id="UP000310719"/>
    </source>
</evidence>
<dbReference type="PANTHER" id="PTHR43386">
    <property type="entry name" value="OLIGOPEPTIDE TRANSPORT SYSTEM PERMEASE PROTEIN APPC"/>
    <property type="match status" value="1"/>
</dbReference>
<proteinExistence type="inferred from homology"/>
<keyword evidence="2" id="KW-0813">Transport</keyword>
<reference evidence="9 10" key="1">
    <citation type="submission" date="2019-05" db="EMBL/GenBank/DDBJ databases">
        <authorList>
            <consortium name="Pathogen Informatics"/>
        </authorList>
    </citation>
    <scope>NUCLEOTIDE SEQUENCE [LARGE SCALE GENOMIC DNA]</scope>
    <source>
        <strain evidence="9 10">NCTC13032</strain>
    </source>
</reference>